<dbReference type="GO" id="GO:0005770">
    <property type="term" value="C:late endosome"/>
    <property type="evidence" value="ECO:0007669"/>
    <property type="project" value="TreeGrafter"/>
</dbReference>
<feature type="non-terminal residue" evidence="2">
    <location>
        <position position="168"/>
    </location>
</feature>
<evidence type="ECO:0000256" key="1">
    <source>
        <dbReference type="ARBA" id="ARBA00022658"/>
    </source>
</evidence>
<keyword evidence="1" id="KW-0344">Guanine-nucleotide releasing factor</keyword>
<comment type="caution">
    <text evidence="2">The sequence shown here is derived from an EMBL/GenBank/DDBJ whole genome shotgun (WGS) entry which is preliminary data.</text>
</comment>
<dbReference type="AlphaFoldDB" id="A0A482VR24"/>
<dbReference type="EMBL" id="QDEB01076478">
    <property type="protein sequence ID" value="RZC34818.1"/>
    <property type="molecule type" value="Genomic_DNA"/>
</dbReference>
<dbReference type="GO" id="GO:0005085">
    <property type="term" value="F:guanyl-nucleotide exchange factor activity"/>
    <property type="evidence" value="ECO:0007669"/>
    <property type="project" value="UniProtKB-KW"/>
</dbReference>
<accession>A0A482VR24</accession>
<proteinExistence type="predicted"/>
<dbReference type="PANTHER" id="PTHR28544:SF1">
    <property type="entry name" value="DENN DOMAIN-CONTAINING PROTEIN 10-RELATED"/>
    <property type="match status" value="1"/>
</dbReference>
<evidence type="ECO:0000313" key="2">
    <source>
        <dbReference type="EMBL" id="RZC34818.1"/>
    </source>
</evidence>
<gene>
    <name evidence="2" type="ORF">BDFB_002794</name>
</gene>
<reference evidence="2 3" key="1">
    <citation type="submission" date="2017-03" db="EMBL/GenBank/DDBJ databases">
        <title>Genome of the blue death feigning beetle - Asbolus verrucosus.</title>
        <authorList>
            <person name="Rider S.D."/>
        </authorList>
    </citation>
    <scope>NUCLEOTIDE SEQUENCE [LARGE SCALE GENOMIC DNA]</scope>
    <source>
        <strain evidence="2">Butters</strain>
        <tissue evidence="2">Head and leg muscle</tissue>
    </source>
</reference>
<dbReference type="PANTHER" id="PTHR28544">
    <property type="entry name" value="PROTEIN FAM45A-RELATED"/>
    <property type="match status" value="1"/>
</dbReference>
<keyword evidence="3" id="KW-1185">Reference proteome</keyword>
<name>A0A482VR24_ASBVE</name>
<dbReference type="GO" id="GO:0031267">
    <property type="term" value="F:small GTPase binding"/>
    <property type="evidence" value="ECO:0007669"/>
    <property type="project" value="TreeGrafter"/>
</dbReference>
<dbReference type="Proteomes" id="UP000292052">
    <property type="component" value="Unassembled WGS sequence"/>
</dbReference>
<sequence>RENNHNFLTWTYPTITEEQERHILQNCFTQDHIGCICLRINNIWFYIHQQTTFTKKFAIILLTKEFEPNKYRILCDILGKKYLTCQNPVELELLTVTNLVPCRNANDYLYPLILTPNKLKGLSFYVAGTTNGELIGEEDLYDLFLNMESQKITISPKAEALAENIMML</sequence>
<dbReference type="STRING" id="1661398.A0A482VR24"/>
<evidence type="ECO:0000313" key="3">
    <source>
        <dbReference type="Proteomes" id="UP000292052"/>
    </source>
</evidence>
<dbReference type="GO" id="GO:2000641">
    <property type="term" value="P:regulation of early endosome to late endosome transport"/>
    <property type="evidence" value="ECO:0007669"/>
    <property type="project" value="TreeGrafter"/>
</dbReference>
<organism evidence="2 3">
    <name type="scientific">Asbolus verrucosus</name>
    <name type="common">Desert ironclad beetle</name>
    <dbReference type="NCBI Taxonomy" id="1661398"/>
    <lineage>
        <taxon>Eukaryota</taxon>
        <taxon>Metazoa</taxon>
        <taxon>Ecdysozoa</taxon>
        <taxon>Arthropoda</taxon>
        <taxon>Hexapoda</taxon>
        <taxon>Insecta</taxon>
        <taxon>Pterygota</taxon>
        <taxon>Neoptera</taxon>
        <taxon>Endopterygota</taxon>
        <taxon>Coleoptera</taxon>
        <taxon>Polyphaga</taxon>
        <taxon>Cucujiformia</taxon>
        <taxon>Tenebrionidae</taxon>
        <taxon>Pimeliinae</taxon>
        <taxon>Asbolus</taxon>
    </lineage>
</organism>
<feature type="non-terminal residue" evidence="2">
    <location>
        <position position="1"/>
    </location>
</feature>
<protein>
    <submittedName>
        <fullName evidence="2">Protein FAM45A-like</fullName>
    </submittedName>
</protein>
<dbReference type="InterPro" id="IPR042431">
    <property type="entry name" value="FAM45"/>
</dbReference>
<dbReference type="OrthoDB" id="66409at2759"/>
<dbReference type="GO" id="GO:0015031">
    <property type="term" value="P:protein transport"/>
    <property type="evidence" value="ECO:0007669"/>
    <property type="project" value="TreeGrafter"/>
</dbReference>